<protein>
    <submittedName>
        <fullName evidence="2">Uncharacterized protein</fullName>
    </submittedName>
</protein>
<sequence>MGAAGAVDRVNVEWQPEATPYFGRSQAEDARTSNDVSVSRLQHPPGTPFKEALAKWPKVAASRASRQYSDHGLVCIR</sequence>
<evidence type="ECO:0000256" key="1">
    <source>
        <dbReference type="SAM" id="MobiDB-lite"/>
    </source>
</evidence>
<evidence type="ECO:0000313" key="3">
    <source>
        <dbReference type="Proteomes" id="UP000012062"/>
    </source>
</evidence>
<keyword evidence="3" id="KW-1185">Reference proteome</keyword>
<feature type="region of interest" description="Disordered" evidence="1">
    <location>
        <begin position="23"/>
        <end position="50"/>
    </location>
</feature>
<gene>
    <name evidence="2" type="ORF">MESS2_30006</name>
</gene>
<organism evidence="2 3">
    <name type="scientific">Mesorhizobium metallidurans STM 2683</name>
    <dbReference type="NCBI Taxonomy" id="1297569"/>
    <lineage>
        <taxon>Bacteria</taxon>
        <taxon>Pseudomonadati</taxon>
        <taxon>Pseudomonadota</taxon>
        <taxon>Alphaproteobacteria</taxon>
        <taxon>Hyphomicrobiales</taxon>
        <taxon>Phyllobacteriaceae</taxon>
        <taxon>Mesorhizobium</taxon>
    </lineage>
</organism>
<dbReference type="AlphaFoldDB" id="M5EPY3"/>
<name>M5EPY3_9HYPH</name>
<comment type="caution">
    <text evidence="2">The sequence shown here is derived from an EMBL/GenBank/DDBJ whole genome shotgun (WGS) entry which is preliminary data.</text>
</comment>
<reference evidence="2 3" key="1">
    <citation type="submission" date="2013-02" db="EMBL/GenBank/DDBJ databases">
        <authorList>
            <person name="Genoscope - CEA"/>
        </authorList>
    </citation>
    <scope>NUCLEOTIDE SEQUENCE [LARGE SCALE GENOMIC DNA]</scope>
    <source>
        <strain evidence="2 3">STM 2683</strain>
    </source>
</reference>
<accession>M5EPY3</accession>
<dbReference type="Proteomes" id="UP000012062">
    <property type="component" value="Unassembled WGS sequence"/>
</dbReference>
<evidence type="ECO:0000313" key="2">
    <source>
        <dbReference type="EMBL" id="CCV06205.1"/>
    </source>
</evidence>
<proteinExistence type="predicted"/>
<dbReference type="EMBL" id="CAUM01000095">
    <property type="protein sequence ID" value="CCV06205.1"/>
    <property type="molecule type" value="Genomic_DNA"/>
</dbReference>